<protein>
    <submittedName>
        <fullName evidence="1">Uncharacterized protein</fullName>
    </submittedName>
</protein>
<dbReference type="Proteomes" id="UP000050430">
    <property type="component" value="Unassembled WGS sequence"/>
</dbReference>
<keyword evidence="2" id="KW-1185">Reference proteome</keyword>
<sequence>MRRFILFRIKDVTGVSGTGVVAEGTVFSDGLSVIHWLREPYAMGVYQTLNDVIAVHGHEGGTQLRFIDEGEMTQIPQGGSE</sequence>
<dbReference type="AlphaFoldDB" id="A0A0P6WLS9"/>
<dbReference type="EMBL" id="LGCK01000014">
    <property type="protein sequence ID" value="KPL70728.1"/>
    <property type="molecule type" value="Genomic_DNA"/>
</dbReference>
<organism evidence="1 2">
    <name type="scientific">Leptolinea tardivitalis</name>
    <dbReference type="NCBI Taxonomy" id="229920"/>
    <lineage>
        <taxon>Bacteria</taxon>
        <taxon>Bacillati</taxon>
        <taxon>Chloroflexota</taxon>
        <taxon>Anaerolineae</taxon>
        <taxon>Anaerolineales</taxon>
        <taxon>Anaerolineaceae</taxon>
        <taxon>Leptolinea</taxon>
    </lineage>
</organism>
<comment type="caution">
    <text evidence="1">The sequence shown here is derived from an EMBL/GenBank/DDBJ whole genome shotgun (WGS) entry which is preliminary data.</text>
</comment>
<name>A0A0P6WLS9_9CHLR</name>
<evidence type="ECO:0000313" key="2">
    <source>
        <dbReference type="Proteomes" id="UP000050430"/>
    </source>
</evidence>
<dbReference type="PATRIC" id="fig|229920.5.peg.270"/>
<gene>
    <name evidence="1" type="ORF">ADM99_14590</name>
</gene>
<proteinExistence type="predicted"/>
<evidence type="ECO:0000313" key="1">
    <source>
        <dbReference type="EMBL" id="KPL70728.1"/>
    </source>
</evidence>
<accession>A0A0P6WLS9</accession>
<dbReference type="STRING" id="229920.ADM99_14590"/>
<reference evidence="1 2" key="1">
    <citation type="submission" date="2015-07" db="EMBL/GenBank/DDBJ databases">
        <title>Genome sequence of Leptolinea tardivitalis DSM 16556.</title>
        <authorList>
            <person name="Hemp J."/>
            <person name="Ward L.M."/>
            <person name="Pace L.A."/>
            <person name="Fischer W.W."/>
        </authorList>
    </citation>
    <scope>NUCLEOTIDE SEQUENCE [LARGE SCALE GENOMIC DNA]</scope>
    <source>
        <strain evidence="1 2">YMTK-2</strain>
    </source>
</reference>